<feature type="non-terminal residue" evidence="2">
    <location>
        <position position="129"/>
    </location>
</feature>
<reference evidence="2" key="1">
    <citation type="submission" date="2014-11" db="EMBL/GenBank/DDBJ databases">
        <authorList>
            <person name="Otto D Thomas"/>
            <person name="Naeem Raeece"/>
        </authorList>
    </citation>
    <scope>NUCLEOTIDE SEQUENCE</scope>
</reference>
<dbReference type="VEuPathDB" id="CryptoDB:Cvel_12811"/>
<name>A0A0G4IBF4_9ALVE</name>
<feature type="region of interest" description="Disordered" evidence="1">
    <location>
        <begin position="1"/>
        <end position="118"/>
    </location>
</feature>
<evidence type="ECO:0000256" key="1">
    <source>
        <dbReference type="SAM" id="MobiDB-lite"/>
    </source>
</evidence>
<proteinExistence type="predicted"/>
<dbReference type="EMBL" id="CDMZ01005792">
    <property type="protein sequence ID" value="CEM54485.1"/>
    <property type="molecule type" value="Genomic_DNA"/>
</dbReference>
<protein>
    <submittedName>
        <fullName evidence="2">Uncharacterized protein</fullName>
    </submittedName>
</protein>
<sequence length="129" mass="14059">MKEGDPETFQQDKEPKVTMAPPSDRTILAKLVRGQKDGSKTKAQTSGKQKGKGGSKHRGTTKGKEEHVGTGQRSGTPKSKTVIKKEKPQAKKKPRQSKPNSPDSAVRRRLPVPAKPVSILEVCKNHPMS</sequence>
<evidence type="ECO:0000313" key="2">
    <source>
        <dbReference type="EMBL" id="CEM54485.1"/>
    </source>
</evidence>
<gene>
    <name evidence="2" type="ORF">Cvel_12811</name>
</gene>
<feature type="compositionally biased region" description="Basic and acidic residues" evidence="1">
    <location>
        <begin position="1"/>
        <end position="16"/>
    </location>
</feature>
<feature type="compositionally biased region" description="Basic residues" evidence="1">
    <location>
        <begin position="49"/>
        <end position="61"/>
    </location>
</feature>
<accession>A0A0G4IBF4</accession>
<dbReference type="AlphaFoldDB" id="A0A0G4IBF4"/>
<organism evidence="2">
    <name type="scientific">Chromera velia CCMP2878</name>
    <dbReference type="NCBI Taxonomy" id="1169474"/>
    <lineage>
        <taxon>Eukaryota</taxon>
        <taxon>Sar</taxon>
        <taxon>Alveolata</taxon>
        <taxon>Colpodellida</taxon>
        <taxon>Chromeraceae</taxon>
        <taxon>Chromera</taxon>
    </lineage>
</organism>